<dbReference type="Proteomes" id="UP000027138">
    <property type="component" value="Unassembled WGS sequence"/>
</dbReference>
<evidence type="ECO:0000313" key="2">
    <source>
        <dbReference type="EMBL" id="KDP38836.1"/>
    </source>
</evidence>
<dbReference type="AlphaFoldDB" id="A0A067KRJ9"/>
<dbReference type="SUPFAM" id="SSF53756">
    <property type="entry name" value="UDP-Glycosyltransferase/glycogen phosphorylase"/>
    <property type="match status" value="1"/>
</dbReference>
<dbReference type="OrthoDB" id="5835829at2759"/>
<evidence type="ECO:0000256" key="1">
    <source>
        <dbReference type="ARBA" id="ARBA00009995"/>
    </source>
</evidence>
<keyword evidence="3" id="KW-1185">Reference proteome</keyword>
<gene>
    <name evidence="2" type="ORF">JCGZ_04993</name>
</gene>
<dbReference type="PANTHER" id="PTHR48048:SF45">
    <property type="entry name" value="GLYCOSYLTRANSFERASE"/>
    <property type="match status" value="1"/>
</dbReference>
<protein>
    <submittedName>
        <fullName evidence="2">Uncharacterized protein</fullName>
    </submittedName>
</protein>
<dbReference type="InterPro" id="IPR050481">
    <property type="entry name" value="UDP-glycosyltransf_plant"/>
</dbReference>
<comment type="similarity">
    <text evidence="1">Belongs to the UDP-glycosyltransferase family.</text>
</comment>
<name>A0A067KRJ9_JATCU</name>
<dbReference type="STRING" id="180498.A0A067KRJ9"/>
<dbReference type="EMBL" id="KK914355">
    <property type="protein sequence ID" value="KDP38836.1"/>
    <property type="molecule type" value="Genomic_DNA"/>
</dbReference>
<dbReference type="GO" id="GO:0035251">
    <property type="term" value="F:UDP-glucosyltransferase activity"/>
    <property type="evidence" value="ECO:0007669"/>
    <property type="project" value="InterPro"/>
</dbReference>
<proteinExistence type="inferred from homology"/>
<dbReference type="PANTHER" id="PTHR48048">
    <property type="entry name" value="GLYCOSYLTRANSFERASE"/>
    <property type="match status" value="1"/>
</dbReference>
<accession>A0A067KRJ9</accession>
<reference evidence="2 3" key="1">
    <citation type="journal article" date="2014" name="PLoS ONE">
        <title>Global Analysis of Gene Expression Profiles in Physic Nut (Jatropha curcas L.) Seedlings Exposed to Salt Stress.</title>
        <authorList>
            <person name="Zhang L."/>
            <person name="Zhang C."/>
            <person name="Wu P."/>
            <person name="Chen Y."/>
            <person name="Li M."/>
            <person name="Jiang H."/>
            <person name="Wu G."/>
        </authorList>
    </citation>
    <scope>NUCLEOTIDE SEQUENCE [LARGE SCALE GENOMIC DNA]</scope>
    <source>
        <strain evidence="3">cv. GZQX0401</strain>
        <tissue evidence="2">Young leaves</tissue>
    </source>
</reference>
<dbReference type="Gene3D" id="3.40.50.2000">
    <property type="entry name" value="Glycogen Phosphorylase B"/>
    <property type="match status" value="1"/>
</dbReference>
<evidence type="ECO:0000313" key="3">
    <source>
        <dbReference type="Proteomes" id="UP000027138"/>
    </source>
</evidence>
<organism evidence="2 3">
    <name type="scientific">Jatropha curcas</name>
    <name type="common">Barbados nut</name>
    <dbReference type="NCBI Taxonomy" id="180498"/>
    <lineage>
        <taxon>Eukaryota</taxon>
        <taxon>Viridiplantae</taxon>
        <taxon>Streptophyta</taxon>
        <taxon>Embryophyta</taxon>
        <taxon>Tracheophyta</taxon>
        <taxon>Spermatophyta</taxon>
        <taxon>Magnoliopsida</taxon>
        <taxon>eudicotyledons</taxon>
        <taxon>Gunneridae</taxon>
        <taxon>Pentapetalae</taxon>
        <taxon>rosids</taxon>
        <taxon>fabids</taxon>
        <taxon>Malpighiales</taxon>
        <taxon>Euphorbiaceae</taxon>
        <taxon>Crotonoideae</taxon>
        <taxon>Jatropheae</taxon>
        <taxon>Jatropha</taxon>
    </lineage>
</organism>
<sequence length="237" mass="26492">MEKAQLVFVPAPAIGHLISTVELAKLLLNRDQRLSITVLLIKLSNFDAKINSYVQSVAGASNSLSNRLRFIDLPKDEPEIFDFVSLIERQKPHVKQVVSNITKSESDSPRLAGFVLDMFCMDVMDVANEFGVPSYVFFTSSAAFLGFMLHVQVIHDEQKVDPTELKESDGVLAVPSFVSPFPAKAMPSCVLRHNIWLTPLLHNFRRFKEAKGIMVNTVFELEPCAVESFHFNGKSPP</sequence>